<feature type="region of interest" description="Disordered" evidence="2">
    <location>
        <begin position="489"/>
        <end position="677"/>
    </location>
</feature>
<dbReference type="InterPro" id="IPR029063">
    <property type="entry name" value="SAM-dependent_MTases_sf"/>
</dbReference>
<sequence length="702" mass="78126">MGGAVSAGEDNDHLVDNLKEADYIKTERVEQVFRAVDRADYYLEGYKESAYKGERGGYSPGPSAQGTQMGVDWPRLAHRDPVSPVQSFLWASWAPPLDSTLDLAWKHGNIHLSAPCIYSEVMEALQLEPGLSFLNIGSGTGYLSTMVGLVLGAHGINHGLELHGDVIEYAKERLDSFIRESSSFDQYEFCEPKFVQGNGLLLCSGCRTYDRVYCGAACPAEHENYMKILLKVGGILVMPLEDQLKKITRISQTEWETKNVLPVSFAPLILPSKTEGESFSSVDLPEVHAKSLQDLCRIKIRGIIRDIVNTEHPTPKNSKRQPRRPPHRPLGGVNSCIMIRNVSNMLELAGELMGSDSYDDSDEILEEEEDEEDRHDSNERMEEGGEDWKKQDFETDGQEPGEKDAADDRKDDRNRNGRRGHRNGRPRRQVPPRHSAYVMEFSQRPDRRNDENSEAAGTGRGLSEERSARGAMEMCLSEAFEFARNLKRAYDNGAPQDRKRMNDRQGEGDSSKEAPPGTGADEAPLPPQETASPDGKDSKSSSLSSSSGDDVQRVDGVSRDASDEQTCWSNPGNQPDHEAQPPPPKVEEDYGSSSKLSKPPGPLSADVKVPQMMRHSYPFRSREHAHGEDSGNSSDSSHSSSSGISDETIFDHLKRKKRQAKRKRAAATAAPKPMGPNYLREKIFKLPLPQSLISYLLYHREM</sequence>
<dbReference type="Gene3D" id="3.40.50.150">
    <property type="entry name" value="Vaccinia Virus protein VP39"/>
    <property type="match status" value="2"/>
</dbReference>
<dbReference type="Proteomes" id="UP000694845">
    <property type="component" value="Unplaced"/>
</dbReference>
<feature type="compositionally biased region" description="Basic and acidic residues" evidence="2">
    <location>
        <begin position="374"/>
        <end position="393"/>
    </location>
</feature>
<feature type="compositionally biased region" description="Basic and acidic residues" evidence="2">
    <location>
        <begin position="496"/>
        <end position="512"/>
    </location>
</feature>
<gene>
    <name evidence="4" type="primary">LOC110979514</name>
</gene>
<dbReference type="AlphaFoldDB" id="A0A8B7YHE2"/>
<feature type="compositionally biased region" description="Low complexity" evidence="2">
    <location>
        <begin position="630"/>
        <end position="646"/>
    </location>
</feature>
<evidence type="ECO:0000313" key="4">
    <source>
        <dbReference type="RefSeq" id="XP_022091056.1"/>
    </source>
</evidence>
<feature type="compositionally biased region" description="Basic and acidic residues" evidence="2">
    <location>
        <begin position="400"/>
        <end position="415"/>
    </location>
</feature>
<dbReference type="RefSeq" id="XP_022091056.1">
    <property type="nucleotide sequence ID" value="XM_022235364.1"/>
</dbReference>
<feature type="compositionally biased region" description="Low complexity" evidence="2">
    <location>
        <begin position="540"/>
        <end position="549"/>
    </location>
</feature>
<feature type="compositionally biased region" description="Basic residues" evidence="2">
    <location>
        <begin position="317"/>
        <end position="327"/>
    </location>
</feature>
<dbReference type="OrthoDB" id="10257972at2759"/>
<dbReference type="SUPFAM" id="SSF53335">
    <property type="entry name" value="S-adenosyl-L-methionine-dependent methyltransferases"/>
    <property type="match status" value="1"/>
</dbReference>
<reference evidence="4" key="1">
    <citation type="submission" date="2025-08" db="UniProtKB">
        <authorList>
            <consortium name="RefSeq"/>
        </authorList>
    </citation>
    <scope>IDENTIFICATION</scope>
</reference>
<evidence type="ECO:0000256" key="2">
    <source>
        <dbReference type="SAM" id="MobiDB-lite"/>
    </source>
</evidence>
<dbReference type="PANTHER" id="PTHR11579:SF9">
    <property type="entry name" value="PROTEIN-L-ISOASPARTATE O-METHYLTRANSFERASE"/>
    <property type="match status" value="1"/>
</dbReference>
<organism evidence="3 4">
    <name type="scientific">Acanthaster planci</name>
    <name type="common">Crown-of-thorns starfish</name>
    <dbReference type="NCBI Taxonomy" id="133434"/>
    <lineage>
        <taxon>Eukaryota</taxon>
        <taxon>Metazoa</taxon>
        <taxon>Echinodermata</taxon>
        <taxon>Eleutherozoa</taxon>
        <taxon>Asterozoa</taxon>
        <taxon>Asteroidea</taxon>
        <taxon>Valvatacea</taxon>
        <taxon>Valvatida</taxon>
        <taxon>Acanthasteridae</taxon>
        <taxon>Acanthaster</taxon>
    </lineage>
</organism>
<feature type="compositionally biased region" description="Acidic residues" evidence="2">
    <location>
        <begin position="357"/>
        <end position="373"/>
    </location>
</feature>
<dbReference type="Pfam" id="PF01135">
    <property type="entry name" value="PCMT"/>
    <property type="match status" value="2"/>
</dbReference>
<evidence type="ECO:0000256" key="1">
    <source>
        <dbReference type="ARBA" id="ARBA00005369"/>
    </source>
</evidence>
<dbReference type="GO" id="GO:0005737">
    <property type="term" value="C:cytoplasm"/>
    <property type="evidence" value="ECO:0007669"/>
    <property type="project" value="TreeGrafter"/>
</dbReference>
<keyword evidence="3" id="KW-1185">Reference proteome</keyword>
<protein>
    <submittedName>
        <fullName evidence="4">Uncharacterized protein LOC110979514 isoform X1</fullName>
    </submittedName>
</protein>
<feature type="compositionally biased region" description="Basic and acidic residues" evidence="2">
    <location>
        <begin position="620"/>
        <end position="629"/>
    </location>
</feature>
<dbReference type="KEGG" id="aplc:110979514"/>
<evidence type="ECO:0000313" key="3">
    <source>
        <dbReference type="Proteomes" id="UP000694845"/>
    </source>
</evidence>
<accession>A0A8B7YHE2</accession>
<dbReference type="PANTHER" id="PTHR11579">
    <property type="entry name" value="PROTEIN-L-ISOASPARTATE O-METHYLTRANSFERASE"/>
    <property type="match status" value="1"/>
</dbReference>
<feature type="compositionally biased region" description="Basic residues" evidence="2">
    <location>
        <begin position="653"/>
        <end position="665"/>
    </location>
</feature>
<feature type="compositionally biased region" description="Polar residues" evidence="2">
    <location>
        <begin position="564"/>
        <end position="573"/>
    </location>
</feature>
<dbReference type="CDD" id="cd02440">
    <property type="entry name" value="AdoMet_MTases"/>
    <property type="match status" value="1"/>
</dbReference>
<feature type="region of interest" description="Disordered" evidence="2">
    <location>
        <begin position="353"/>
        <end position="469"/>
    </location>
</feature>
<dbReference type="GeneID" id="110979514"/>
<dbReference type="GO" id="GO:0004719">
    <property type="term" value="F:protein-L-isoaspartate (D-aspartate) O-methyltransferase activity"/>
    <property type="evidence" value="ECO:0007669"/>
    <property type="project" value="InterPro"/>
</dbReference>
<name>A0A8B7YHE2_ACAPL</name>
<comment type="similarity">
    <text evidence="1">Belongs to the methyltransferase superfamily. L-isoaspartyl/D-aspartyl protein methyltransferase family.</text>
</comment>
<proteinExistence type="inferred from homology"/>
<dbReference type="InterPro" id="IPR000682">
    <property type="entry name" value="PCMT"/>
</dbReference>
<feature type="region of interest" description="Disordered" evidence="2">
    <location>
        <begin position="309"/>
        <end position="334"/>
    </location>
</feature>
<feature type="compositionally biased region" description="Basic and acidic residues" evidence="2">
    <location>
        <begin position="550"/>
        <end position="562"/>
    </location>
</feature>
<feature type="compositionally biased region" description="Basic residues" evidence="2">
    <location>
        <begin position="416"/>
        <end position="431"/>
    </location>
</feature>